<protein>
    <recommendedName>
        <fullName evidence="1">RNA polymerase sigma-70 region 4 domain-containing protein</fullName>
    </recommendedName>
</protein>
<proteinExistence type="predicted"/>
<evidence type="ECO:0000313" key="3">
    <source>
        <dbReference type="Proteomes" id="UP001652461"/>
    </source>
</evidence>
<dbReference type="Gene3D" id="3.90.75.20">
    <property type="match status" value="1"/>
</dbReference>
<dbReference type="SUPFAM" id="SSF54060">
    <property type="entry name" value="His-Me finger endonucleases"/>
    <property type="match status" value="1"/>
</dbReference>
<evidence type="ECO:0000259" key="1">
    <source>
        <dbReference type="Pfam" id="PF04545"/>
    </source>
</evidence>
<dbReference type="Proteomes" id="UP001652461">
    <property type="component" value="Unassembled WGS sequence"/>
</dbReference>
<dbReference type="InterPro" id="IPR044925">
    <property type="entry name" value="His-Me_finger_sf"/>
</dbReference>
<dbReference type="InterPro" id="IPR007630">
    <property type="entry name" value="RNA_pol_sigma70_r4"/>
</dbReference>
<dbReference type="Pfam" id="PF04545">
    <property type="entry name" value="Sigma70_r4"/>
    <property type="match status" value="1"/>
</dbReference>
<reference evidence="2 3" key="1">
    <citation type="journal article" date="2021" name="ISME Commun">
        <title>Automated analysis of genomic sequences facilitates high-throughput and comprehensive description of bacteria.</title>
        <authorList>
            <person name="Hitch T.C.A."/>
        </authorList>
    </citation>
    <scope>NUCLEOTIDE SEQUENCE [LARGE SCALE GENOMIC DNA]</scope>
    <source>
        <strain evidence="2 3">Sanger_04</strain>
    </source>
</reference>
<sequence>MEALTPVLIFDGRYRLFPDGKIYSTSMHKFISPFIQRKQKRITKKVVLTTEKGKQSCFSLHLLVAKYFIPNPNNYSHVLAKDDDYTNCDVANLYWSPTRLSGHFCSECGATIKTSDTLCRLCKKKLQRRKEFENIALDTLSPENRDIISMYLNGDSYEKIGQKYGYSREMIHHFIKRANLNVPVSTKSSSLERCSCELCGCPTSGERLCSTCQKRLSREQEFNRLDLTDPQLPYSDFAKLYMTGSSMTAIARELHVSRERAYVILEKIRKYYKQKYTEDLSCSN</sequence>
<gene>
    <name evidence="2" type="ORF">OCV63_01420</name>
</gene>
<organism evidence="2 3">
    <name type="scientific">Laedolimicola ammoniilytica</name>
    <dbReference type="NCBI Taxonomy" id="2981771"/>
    <lineage>
        <taxon>Bacteria</taxon>
        <taxon>Bacillati</taxon>
        <taxon>Bacillota</taxon>
        <taxon>Clostridia</taxon>
        <taxon>Lachnospirales</taxon>
        <taxon>Lachnospiraceae</taxon>
        <taxon>Laedolimicola</taxon>
    </lineage>
</organism>
<accession>A0ABT2RTB6</accession>
<comment type="caution">
    <text evidence="2">The sequence shown here is derived from an EMBL/GenBank/DDBJ whole genome shotgun (WGS) entry which is preliminary data.</text>
</comment>
<evidence type="ECO:0000313" key="2">
    <source>
        <dbReference type="EMBL" id="MCU6695554.1"/>
    </source>
</evidence>
<dbReference type="InterPro" id="IPR013324">
    <property type="entry name" value="RNA_pol_sigma_r3/r4-like"/>
</dbReference>
<name>A0ABT2RTB6_9FIRM</name>
<keyword evidence="3" id="KW-1185">Reference proteome</keyword>
<feature type="domain" description="RNA polymerase sigma-70 region 4" evidence="1">
    <location>
        <begin position="136"/>
        <end position="178"/>
    </location>
</feature>
<dbReference type="EMBL" id="JAOQKC010000002">
    <property type="protein sequence ID" value="MCU6695554.1"/>
    <property type="molecule type" value="Genomic_DNA"/>
</dbReference>
<dbReference type="SUPFAM" id="SSF88659">
    <property type="entry name" value="Sigma3 and sigma4 domains of RNA polymerase sigma factors"/>
    <property type="match status" value="1"/>
</dbReference>